<dbReference type="EMBL" id="CP001111">
    <property type="protein sequence ID" value="ACF50435.1"/>
    <property type="molecule type" value="Genomic_DNA"/>
</dbReference>
<evidence type="ECO:0008006" key="3">
    <source>
        <dbReference type="Google" id="ProtNLM"/>
    </source>
</evidence>
<protein>
    <recommendedName>
        <fullName evidence="3">Lipoprotein</fullName>
    </recommendedName>
</protein>
<name>B4SKT7_STRM5</name>
<organism evidence="1 2">
    <name type="scientific">Stenotrophomonas maltophilia (strain R551-3)</name>
    <dbReference type="NCBI Taxonomy" id="391008"/>
    <lineage>
        <taxon>Bacteria</taxon>
        <taxon>Pseudomonadati</taxon>
        <taxon>Pseudomonadota</taxon>
        <taxon>Gammaproteobacteria</taxon>
        <taxon>Lysobacterales</taxon>
        <taxon>Lysobacteraceae</taxon>
        <taxon>Stenotrophomonas</taxon>
        <taxon>Stenotrophomonas maltophilia group</taxon>
    </lineage>
</organism>
<dbReference type="RefSeq" id="WP_012510144.1">
    <property type="nucleotide sequence ID" value="NC_011071.1"/>
</dbReference>
<dbReference type="AlphaFoldDB" id="B4SKT7"/>
<accession>B4SKT7</accession>
<dbReference type="HOGENOM" id="CLU_2939888_0_0_6"/>
<proteinExistence type="predicted"/>
<dbReference type="PROSITE" id="PS51257">
    <property type="entry name" value="PROKAR_LIPOPROTEIN"/>
    <property type="match status" value="1"/>
</dbReference>
<evidence type="ECO:0000313" key="1">
    <source>
        <dbReference type="EMBL" id="ACF50435.1"/>
    </source>
</evidence>
<gene>
    <name evidence="1" type="ordered locus">Smal_0730</name>
</gene>
<sequence precursor="true">MKLITAVLLLATCLSVVGCSLLSGRSIAHPSARYAERVQITVNADAVASAQPTVPPATRR</sequence>
<evidence type="ECO:0000313" key="2">
    <source>
        <dbReference type="Proteomes" id="UP000001867"/>
    </source>
</evidence>
<reference evidence="1 2" key="1">
    <citation type="submission" date="2008-06" db="EMBL/GenBank/DDBJ databases">
        <title>Complete sequence of Stenotrophomonas maltophilia R551-3.</title>
        <authorList>
            <consortium name="US DOE Joint Genome Institute"/>
            <person name="Lucas S."/>
            <person name="Copeland A."/>
            <person name="Lapidus A."/>
            <person name="Glavina del Rio T."/>
            <person name="Dalin E."/>
            <person name="Tice H."/>
            <person name="Pitluck S."/>
            <person name="Chain P."/>
            <person name="Malfatti S."/>
            <person name="Shin M."/>
            <person name="Vergez L."/>
            <person name="Lang D."/>
            <person name="Schmutz J."/>
            <person name="Larimer F."/>
            <person name="Land M."/>
            <person name="Hauser L."/>
            <person name="Kyrpides N."/>
            <person name="Mikhailova N."/>
            <person name="Taghavi S."/>
            <person name="Monchy S."/>
            <person name="Newman L."/>
            <person name="Vangronsveld J."/>
            <person name="van der Lelie D."/>
            <person name="Richardson P."/>
        </authorList>
    </citation>
    <scope>NUCLEOTIDE SEQUENCE [LARGE SCALE GENOMIC DNA]</scope>
    <source>
        <strain evidence="1 2">R551-3</strain>
    </source>
</reference>
<dbReference type="KEGG" id="smt:Smal_0730"/>
<dbReference type="Proteomes" id="UP000001867">
    <property type="component" value="Chromosome"/>
</dbReference>